<name>A0ABY5AHQ3_9ACTO</name>
<dbReference type="SUPFAM" id="SSF54427">
    <property type="entry name" value="NTF2-like"/>
    <property type="match status" value="1"/>
</dbReference>
<reference evidence="2" key="1">
    <citation type="submission" date="2022-06" db="EMBL/GenBank/DDBJ databases">
        <title>Complete Genome Sequence of Arcanobacterium pinnipediorum strain DSM 28752 isolated from a harbour seal.</title>
        <authorList>
            <person name="Borowiak M."/>
            <person name="Kreitlow A."/>
            <person name="Alssahen M."/>
            <person name="Malorny B."/>
            <person name="Laemmler C."/>
            <person name="Prenger-Berninghoff E."/>
            <person name="Siebert U."/>
            <person name="Ploetz M."/>
            <person name="Abdulmawjood A."/>
        </authorList>
    </citation>
    <scope>NUCLEOTIDE SEQUENCE</scope>
    <source>
        <strain evidence="2">DSM 28752</strain>
    </source>
</reference>
<dbReference type="EMBL" id="CP099547">
    <property type="protein sequence ID" value="USR78991.1"/>
    <property type="molecule type" value="Genomic_DNA"/>
</dbReference>
<dbReference type="RefSeq" id="WP_252672857.1">
    <property type="nucleotide sequence ID" value="NZ_CP099547.1"/>
</dbReference>
<feature type="domain" description="YchJ-like middle NTF2-like" evidence="1">
    <location>
        <begin position="27"/>
        <end position="114"/>
    </location>
</feature>
<accession>A0ABY5AHQ3</accession>
<sequence length="121" mass="14063">MRCPCQSGKSYKDCCEQLHDGLRLAKSPEELMRARYAAYALGREDFVFSSWHPKTRPVDVSTKGIYWTGLDIIDVADDQVEFIASYIDQSTKEPGRLHERSLFVTRVGRWFYLKPLRLSEQ</sequence>
<evidence type="ECO:0000259" key="1">
    <source>
        <dbReference type="Pfam" id="PF17775"/>
    </source>
</evidence>
<protein>
    <submittedName>
        <fullName evidence="2">YchJ family metal-binding protein</fullName>
    </submittedName>
</protein>
<dbReference type="InterPro" id="IPR032710">
    <property type="entry name" value="NTF2-like_dom_sf"/>
</dbReference>
<dbReference type="PANTHER" id="PTHR33747:SF1">
    <property type="entry name" value="ADENYLATE CYCLASE-ASSOCIATED CAP C-TERMINAL DOMAIN-CONTAINING PROTEIN"/>
    <property type="match status" value="1"/>
</dbReference>
<evidence type="ECO:0000313" key="3">
    <source>
        <dbReference type="Proteomes" id="UP001056109"/>
    </source>
</evidence>
<dbReference type="Pfam" id="PF02810">
    <property type="entry name" value="SEC-C"/>
    <property type="match status" value="1"/>
</dbReference>
<dbReference type="Gene3D" id="3.10.450.50">
    <property type="match status" value="1"/>
</dbReference>
<organism evidence="2 3">
    <name type="scientific">Arcanobacterium pinnipediorum</name>
    <dbReference type="NCBI Taxonomy" id="1503041"/>
    <lineage>
        <taxon>Bacteria</taxon>
        <taxon>Bacillati</taxon>
        <taxon>Actinomycetota</taxon>
        <taxon>Actinomycetes</taxon>
        <taxon>Actinomycetales</taxon>
        <taxon>Actinomycetaceae</taxon>
        <taxon>Arcanobacterium</taxon>
    </lineage>
</organism>
<dbReference type="Pfam" id="PF17775">
    <property type="entry name" value="YchJ_M-like"/>
    <property type="match status" value="1"/>
</dbReference>
<keyword evidence="3" id="KW-1185">Reference proteome</keyword>
<dbReference type="PANTHER" id="PTHR33747">
    <property type="entry name" value="UPF0225 PROTEIN SCO1677"/>
    <property type="match status" value="1"/>
</dbReference>
<dbReference type="InterPro" id="IPR048469">
    <property type="entry name" value="YchJ-like_M"/>
</dbReference>
<proteinExistence type="predicted"/>
<evidence type="ECO:0000313" key="2">
    <source>
        <dbReference type="EMBL" id="USR78991.1"/>
    </source>
</evidence>
<gene>
    <name evidence="2" type="ORF">NG665_06255</name>
</gene>
<dbReference type="Proteomes" id="UP001056109">
    <property type="component" value="Chromosome"/>
</dbReference>
<dbReference type="InterPro" id="IPR004027">
    <property type="entry name" value="SEC_C_motif"/>
</dbReference>